<evidence type="ECO:0000313" key="2">
    <source>
        <dbReference type="EMBL" id="MBY8826089.1"/>
    </source>
</evidence>
<keyword evidence="3" id="KW-1185">Reference proteome</keyword>
<dbReference type="RefSeq" id="WP_222993391.1">
    <property type="nucleotide sequence ID" value="NZ_JAINVV010000014.1"/>
</dbReference>
<name>A0ABS7PXK6_9SPHN</name>
<dbReference type="EMBL" id="JAINVV010000014">
    <property type="protein sequence ID" value="MBY8826089.1"/>
    <property type="molecule type" value="Genomic_DNA"/>
</dbReference>
<accession>A0ABS7PXK6</accession>
<dbReference type="SMART" id="SM00530">
    <property type="entry name" value="HTH_XRE"/>
    <property type="match status" value="1"/>
</dbReference>
<protein>
    <submittedName>
        <fullName evidence="2">Helix-turn-helix domain-containing protein</fullName>
    </submittedName>
</protein>
<feature type="domain" description="HTH cro/C1-type" evidence="1">
    <location>
        <begin position="50"/>
        <end position="83"/>
    </location>
</feature>
<reference evidence="2 3" key="1">
    <citation type="submission" date="2021-08" db="EMBL/GenBank/DDBJ databases">
        <authorList>
            <person name="Tuo L."/>
        </authorList>
    </citation>
    <scope>NUCLEOTIDE SEQUENCE [LARGE SCALE GENOMIC DNA]</scope>
    <source>
        <strain evidence="2 3">JCM 31229</strain>
    </source>
</reference>
<dbReference type="InterPro" id="IPR010982">
    <property type="entry name" value="Lambda_DNA-bd_dom_sf"/>
</dbReference>
<organism evidence="2 3">
    <name type="scientific">Sphingomonas colocasiae</name>
    <dbReference type="NCBI Taxonomy" id="1848973"/>
    <lineage>
        <taxon>Bacteria</taxon>
        <taxon>Pseudomonadati</taxon>
        <taxon>Pseudomonadota</taxon>
        <taxon>Alphaproteobacteria</taxon>
        <taxon>Sphingomonadales</taxon>
        <taxon>Sphingomonadaceae</taxon>
        <taxon>Sphingomonas</taxon>
    </lineage>
</organism>
<dbReference type="Gene3D" id="1.10.260.40">
    <property type="entry name" value="lambda repressor-like DNA-binding domains"/>
    <property type="match status" value="1"/>
</dbReference>
<evidence type="ECO:0000259" key="1">
    <source>
        <dbReference type="PROSITE" id="PS50943"/>
    </source>
</evidence>
<sequence length="123" mass="13816">MVRNPASKHRTYFKEWRSYRGLTQSAAVARIIELAGDTDPDDPGRRVPKTEASLSRIENGKQPYTQAVLEVLADVYQTHPEYLISRDPTKEGKVLSILDHLTPDQYRQAEAVLEALARSGTHG</sequence>
<gene>
    <name evidence="2" type="ORF">K7G82_27560</name>
</gene>
<dbReference type="PROSITE" id="PS50943">
    <property type="entry name" value="HTH_CROC1"/>
    <property type="match status" value="1"/>
</dbReference>
<evidence type="ECO:0000313" key="3">
    <source>
        <dbReference type="Proteomes" id="UP000706039"/>
    </source>
</evidence>
<proteinExistence type="predicted"/>
<comment type="caution">
    <text evidence="2">The sequence shown here is derived from an EMBL/GenBank/DDBJ whole genome shotgun (WGS) entry which is preliminary data.</text>
</comment>
<dbReference type="CDD" id="cd00093">
    <property type="entry name" value="HTH_XRE"/>
    <property type="match status" value="1"/>
</dbReference>
<dbReference type="SUPFAM" id="SSF47413">
    <property type="entry name" value="lambda repressor-like DNA-binding domains"/>
    <property type="match status" value="1"/>
</dbReference>
<dbReference type="InterPro" id="IPR001387">
    <property type="entry name" value="Cro/C1-type_HTH"/>
</dbReference>
<dbReference type="Pfam" id="PF13560">
    <property type="entry name" value="HTH_31"/>
    <property type="match status" value="1"/>
</dbReference>
<dbReference type="Proteomes" id="UP000706039">
    <property type="component" value="Unassembled WGS sequence"/>
</dbReference>